<gene>
    <name evidence="5" type="ORF">COT02_06095</name>
</gene>
<dbReference type="PRINTS" id="PR00377">
    <property type="entry name" value="IMPHPHTASES"/>
</dbReference>
<accession>A0A2M6YSD7</accession>
<evidence type="ECO:0000256" key="1">
    <source>
        <dbReference type="ARBA" id="ARBA00022723"/>
    </source>
</evidence>
<proteinExistence type="predicted"/>
<evidence type="ECO:0000256" key="4">
    <source>
        <dbReference type="PIRSR" id="PIRSR600760-2"/>
    </source>
</evidence>
<protein>
    <recommendedName>
        <fullName evidence="7">Inositol-phosphate phosphatase</fullName>
    </recommendedName>
</protein>
<evidence type="ECO:0008006" key="7">
    <source>
        <dbReference type="Google" id="ProtNLM"/>
    </source>
</evidence>
<dbReference type="EMBL" id="PEWY01000173">
    <property type="protein sequence ID" value="PIU36428.1"/>
    <property type="molecule type" value="Genomic_DNA"/>
</dbReference>
<evidence type="ECO:0000313" key="6">
    <source>
        <dbReference type="Proteomes" id="UP000230184"/>
    </source>
</evidence>
<dbReference type="Gene3D" id="3.30.540.10">
    <property type="entry name" value="Fructose-1,6-Bisphosphatase, subunit A, domain 1"/>
    <property type="match status" value="1"/>
</dbReference>
<keyword evidence="2" id="KW-0378">Hydrolase</keyword>
<feature type="binding site" evidence="4">
    <location>
        <position position="105"/>
    </location>
    <ligand>
        <name>Mg(2+)</name>
        <dbReference type="ChEBI" id="CHEBI:18420"/>
        <label>1</label>
        <note>catalytic</note>
    </ligand>
</feature>
<dbReference type="PANTHER" id="PTHR20854">
    <property type="entry name" value="INOSITOL MONOPHOSPHATASE"/>
    <property type="match status" value="1"/>
</dbReference>
<reference evidence="6" key="1">
    <citation type="submission" date="2017-09" db="EMBL/GenBank/DDBJ databases">
        <title>Depth-based differentiation of microbial function through sediment-hosted aquifers and enrichment of novel symbionts in the deep terrestrial subsurface.</title>
        <authorList>
            <person name="Probst A.J."/>
            <person name="Ladd B."/>
            <person name="Jarett J.K."/>
            <person name="Geller-Mcgrath D.E."/>
            <person name="Sieber C.M.K."/>
            <person name="Emerson J.B."/>
            <person name="Anantharaman K."/>
            <person name="Thomas B.C."/>
            <person name="Malmstrom R."/>
            <person name="Stieglmeier M."/>
            <person name="Klingl A."/>
            <person name="Woyke T."/>
            <person name="Ryan C.M."/>
            <person name="Banfield J.F."/>
        </authorList>
    </citation>
    <scope>NUCLEOTIDE SEQUENCE [LARGE SCALE GENOMIC DNA]</scope>
</reference>
<dbReference type="GO" id="GO:0008934">
    <property type="term" value="F:inositol monophosphate 1-phosphatase activity"/>
    <property type="evidence" value="ECO:0007669"/>
    <property type="project" value="TreeGrafter"/>
</dbReference>
<keyword evidence="3 4" id="KW-0460">Magnesium</keyword>
<dbReference type="Pfam" id="PF00459">
    <property type="entry name" value="Inositol_P"/>
    <property type="match status" value="1"/>
</dbReference>
<name>A0A2M6YSD7_9BACT</name>
<dbReference type="InterPro" id="IPR020583">
    <property type="entry name" value="Inositol_monoP_metal-BS"/>
</dbReference>
<evidence type="ECO:0000313" key="5">
    <source>
        <dbReference type="EMBL" id="PIU36428.1"/>
    </source>
</evidence>
<comment type="cofactor">
    <cofactor evidence="4">
        <name>Mg(2+)</name>
        <dbReference type="ChEBI" id="CHEBI:18420"/>
    </cofactor>
</comment>
<dbReference type="AlphaFoldDB" id="A0A2M6YSD7"/>
<feature type="binding site" evidence="4">
    <location>
        <position position="104"/>
    </location>
    <ligand>
        <name>Mg(2+)</name>
        <dbReference type="ChEBI" id="CHEBI:18420"/>
        <label>1</label>
        <note>catalytic</note>
    </ligand>
</feature>
<evidence type="ECO:0000256" key="3">
    <source>
        <dbReference type="ARBA" id="ARBA00022842"/>
    </source>
</evidence>
<dbReference type="SUPFAM" id="SSF56655">
    <property type="entry name" value="Carbohydrate phosphatase"/>
    <property type="match status" value="1"/>
</dbReference>
<dbReference type="Gene3D" id="3.40.190.80">
    <property type="match status" value="1"/>
</dbReference>
<feature type="binding site" evidence="4">
    <location>
        <position position="86"/>
    </location>
    <ligand>
        <name>Mg(2+)</name>
        <dbReference type="ChEBI" id="CHEBI:18420"/>
        <label>1</label>
        <note>catalytic</note>
    </ligand>
</feature>
<comment type="caution">
    <text evidence="5">The sequence shown here is derived from an EMBL/GenBank/DDBJ whole genome shotgun (WGS) entry which is preliminary data.</text>
</comment>
<dbReference type="Proteomes" id="UP000230184">
    <property type="component" value="Unassembled WGS sequence"/>
</dbReference>
<dbReference type="GO" id="GO:0006020">
    <property type="term" value="P:inositol metabolic process"/>
    <property type="evidence" value="ECO:0007669"/>
    <property type="project" value="TreeGrafter"/>
</dbReference>
<dbReference type="PROSITE" id="PS00629">
    <property type="entry name" value="IMP_1"/>
    <property type="match status" value="1"/>
</dbReference>
<evidence type="ECO:0000256" key="2">
    <source>
        <dbReference type="ARBA" id="ARBA00022801"/>
    </source>
</evidence>
<feature type="binding site" evidence="4">
    <location>
        <position position="102"/>
    </location>
    <ligand>
        <name>Mg(2+)</name>
        <dbReference type="ChEBI" id="CHEBI:18420"/>
        <label>1</label>
        <note>catalytic</note>
    </ligand>
</feature>
<organism evidence="5 6">
    <name type="scientific">Candidatus Roizmanbacteria bacterium CG07_land_8_20_14_0_80_34_15</name>
    <dbReference type="NCBI Taxonomy" id="1974849"/>
    <lineage>
        <taxon>Bacteria</taxon>
        <taxon>Candidatus Roizmaniibacteriota</taxon>
    </lineage>
</organism>
<dbReference type="PANTHER" id="PTHR20854:SF4">
    <property type="entry name" value="INOSITOL-1-MONOPHOSPHATASE-RELATED"/>
    <property type="match status" value="1"/>
</dbReference>
<dbReference type="GO" id="GO:0007165">
    <property type="term" value="P:signal transduction"/>
    <property type="evidence" value="ECO:0007669"/>
    <property type="project" value="TreeGrafter"/>
</dbReference>
<feature type="binding site" evidence="4">
    <location>
        <position position="228"/>
    </location>
    <ligand>
        <name>Mg(2+)</name>
        <dbReference type="ChEBI" id="CHEBI:18420"/>
        <label>1</label>
        <note>catalytic</note>
    </ligand>
</feature>
<keyword evidence="1 4" id="KW-0479">Metal-binding</keyword>
<dbReference type="GO" id="GO:0046872">
    <property type="term" value="F:metal ion binding"/>
    <property type="evidence" value="ECO:0007669"/>
    <property type="project" value="UniProtKB-KW"/>
</dbReference>
<sequence length="280" mass="31988">MINENFFVNNYDKILHMIKVLETAATEAGTILLKYYKKNLALNYKTSHKDFYTIADVESQKCIKEAITKLLVKKGIKESEIGFIGEEKLHIDSKRKYLFIIDPLDGTVNFANGFDFFSISIAYFYQGILTAGLVYQPTNNKFYSAIKGKGAFVNKRQMQMTYKPLKQCLFNGLISSRPEVYSKLFKIYENLYPNVAGYRNLNSMAIDNCLLAENAFQIVSNGHTFIWDISAVKLIVEESGGIIMDFKGLPINFDLKSPMLAYNTISCHPRLKDEIIGYFK</sequence>
<dbReference type="InterPro" id="IPR000760">
    <property type="entry name" value="Inositol_monophosphatase-like"/>
</dbReference>